<sequence length="77" mass="8964">MGLRQLWWQMLTARNGTNCTLSWYRTSKPANHLAAAHRVVSMRTKAQLDFHQVMETVKWGFKVLTRLGLFNYLVILG</sequence>
<dbReference type="KEGG" id="pif:PITG_09993"/>
<dbReference type="GeneID" id="9474755"/>
<dbReference type="EMBL" id="DS028134">
    <property type="protein sequence ID" value="EEY56456.1"/>
    <property type="molecule type" value="Genomic_DNA"/>
</dbReference>
<dbReference type="HOGENOM" id="CLU_2643359_0_0_1"/>
<name>D0NE11_PHYIT</name>
<reference evidence="2" key="1">
    <citation type="journal article" date="2009" name="Nature">
        <title>Genome sequence and analysis of the Irish potato famine pathogen Phytophthora infestans.</title>
        <authorList>
            <consortium name="The Broad Institute Genome Sequencing Platform"/>
            <person name="Haas B.J."/>
            <person name="Kamoun S."/>
            <person name="Zody M.C."/>
            <person name="Jiang R.H."/>
            <person name="Handsaker R.E."/>
            <person name="Cano L.M."/>
            <person name="Grabherr M."/>
            <person name="Kodira C.D."/>
            <person name="Raffaele S."/>
            <person name="Torto-Alalibo T."/>
            <person name="Bozkurt T.O."/>
            <person name="Ah-Fong A.M."/>
            <person name="Alvarado L."/>
            <person name="Anderson V.L."/>
            <person name="Armstrong M.R."/>
            <person name="Avrova A."/>
            <person name="Baxter L."/>
            <person name="Beynon J."/>
            <person name="Boevink P.C."/>
            <person name="Bollmann S.R."/>
            <person name="Bos J.I."/>
            <person name="Bulone V."/>
            <person name="Cai G."/>
            <person name="Cakir C."/>
            <person name="Carrington J.C."/>
            <person name="Chawner M."/>
            <person name="Conti L."/>
            <person name="Costanzo S."/>
            <person name="Ewan R."/>
            <person name="Fahlgren N."/>
            <person name="Fischbach M.A."/>
            <person name="Fugelstad J."/>
            <person name="Gilroy E.M."/>
            <person name="Gnerre S."/>
            <person name="Green P.J."/>
            <person name="Grenville-Briggs L.J."/>
            <person name="Griffith J."/>
            <person name="Grunwald N.J."/>
            <person name="Horn K."/>
            <person name="Horner N.R."/>
            <person name="Hu C.H."/>
            <person name="Huitema E."/>
            <person name="Jeong D.H."/>
            <person name="Jones A.M."/>
            <person name="Jones J.D."/>
            <person name="Jones R.W."/>
            <person name="Karlsson E.K."/>
            <person name="Kunjeti S.G."/>
            <person name="Lamour K."/>
            <person name="Liu Z."/>
            <person name="Ma L."/>
            <person name="Maclean D."/>
            <person name="Chibucos M.C."/>
            <person name="McDonald H."/>
            <person name="McWalters J."/>
            <person name="Meijer H.J."/>
            <person name="Morgan W."/>
            <person name="Morris P.F."/>
            <person name="Munro C.A."/>
            <person name="O'Neill K."/>
            <person name="Ospina-Giraldo M."/>
            <person name="Pinzon A."/>
            <person name="Pritchard L."/>
            <person name="Ramsahoye B."/>
            <person name="Ren Q."/>
            <person name="Restrepo S."/>
            <person name="Roy S."/>
            <person name="Sadanandom A."/>
            <person name="Savidor A."/>
            <person name="Schornack S."/>
            <person name="Schwartz D.C."/>
            <person name="Schumann U.D."/>
            <person name="Schwessinger B."/>
            <person name="Seyer L."/>
            <person name="Sharpe T."/>
            <person name="Silvar C."/>
            <person name="Song J."/>
            <person name="Studholme D.J."/>
            <person name="Sykes S."/>
            <person name="Thines M."/>
            <person name="van de Vondervoort P.J."/>
            <person name="Phuntumart V."/>
            <person name="Wawra S."/>
            <person name="Weide R."/>
            <person name="Win J."/>
            <person name="Young C."/>
            <person name="Zhou S."/>
            <person name="Fry W."/>
            <person name="Meyers B.C."/>
            <person name="van West P."/>
            <person name="Ristaino J."/>
            <person name="Govers F."/>
            <person name="Birch P.R."/>
            <person name="Whisson S.C."/>
            <person name="Judelson H.S."/>
            <person name="Nusbaum C."/>
        </authorList>
    </citation>
    <scope>NUCLEOTIDE SEQUENCE [LARGE SCALE GENOMIC DNA]</scope>
    <source>
        <strain evidence="2">T30-4</strain>
    </source>
</reference>
<dbReference type="RefSeq" id="XP_002902530.1">
    <property type="nucleotide sequence ID" value="XM_002902484.1"/>
</dbReference>
<protein>
    <submittedName>
        <fullName evidence="1">Uncharacterized protein</fullName>
    </submittedName>
</protein>
<organism evidence="1 2">
    <name type="scientific">Phytophthora infestans (strain T30-4)</name>
    <name type="common">Potato late blight agent</name>
    <dbReference type="NCBI Taxonomy" id="403677"/>
    <lineage>
        <taxon>Eukaryota</taxon>
        <taxon>Sar</taxon>
        <taxon>Stramenopiles</taxon>
        <taxon>Oomycota</taxon>
        <taxon>Peronosporomycetes</taxon>
        <taxon>Peronosporales</taxon>
        <taxon>Peronosporaceae</taxon>
        <taxon>Phytophthora</taxon>
    </lineage>
</organism>
<gene>
    <name evidence="1" type="ORF">PITG_09993</name>
</gene>
<dbReference type="AlphaFoldDB" id="D0NE11"/>
<accession>D0NE11</accession>
<dbReference type="Proteomes" id="UP000006643">
    <property type="component" value="Unassembled WGS sequence"/>
</dbReference>
<keyword evidence="2" id="KW-1185">Reference proteome</keyword>
<evidence type="ECO:0000313" key="2">
    <source>
        <dbReference type="Proteomes" id="UP000006643"/>
    </source>
</evidence>
<evidence type="ECO:0000313" key="1">
    <source>
        <dbReference type="EMBL" id="EEY56456.1"/>
    </source>
</evidence>
<proteinExistence type="predicted"/>
<dbReference type="VEuPathDB" id="FungiDB:PITG_09993"/>
<dbReference type="InParanoid" id="D0NE11"/>